<sequence>MTKLVSQDQDLLNAVKLATDELGINLGEAAMKAGLPPDLLGNAELFIPSQLFNCVLEAIAQDFRSPDLAVVIARHLASPSLGLPTRIMGLSRNLADALDISTQYGAFYRDTGHWQHQIGQQQLVLFKRNNNYQKHFQQRNLLGTAQMHCLLGQWLGCEYAPNKISLGISNPHPKAEEALQDFFACELEYEAERDAFYLPEDSLQQAISTSNGELLQGVIAHVHGLQEEITKGSDVVAQTRLVINQRLSFASCTLDDLAFYLKTTPEVLTRALAQHKLSFEEILEQQIAEKAHYYLTDLHAPIELIVEALMSNNPQRLNELLMASLDEQRQW</sequence>
<evidence type="ECO:0000313" key="3">
    <source>
        <dbReference type="EMBL" id="GAA4935058.1"/>
    </source>
</evidence>
<keyword evidence="1" id="KW-0238">DNA-binding</keyword>
<dbReference type="GO" id="GO:0003700">
    <property type="term" value="F:DNA-binding transcription factor activity"/>
    <property type="evidence" value="ECO:0007669"/>
    <property type="project" value="TreeGrafter"/>
</dbReference>
<dbReference type="GO" id="GO:0000976">
    <property type="term" value="F:transcription cis-regulatory region binding"/>
    <property type="evidence" value="ECO:0007669"/>
    <property type="project" value="TreeGrafter"/>
</dbReference>
<protein>
    <recommendedName>
        <fullName evidence="2">HTH-type transcriptional regulator AraC-type N-terminal domain-containing protein</fullName>
    </recommendedName>
</protein>
<evidence type="ECO:0000256" key="1">
    <source>
        <dbReference type="ARBA" id="ARBA00023125"/>
    </source>
</evidence>
<dbReference type="InterPro" id="IPR032687">
    <property type="entry name" value="AraC-type_N"/>
</dbReference>
<gene>
    <name evidence="3" type="ORF">GCM10025791_10320</name>
</gene>
<proteinExistence type="predicted"/>
<dbReference type="GO" id="GO:0005829">
    <property type="term" value="C:cytosol"/>
    <property type="evidence" value="ECO:0007669"/>
    <property type="project" value="TreeGrafter"/>
</dbReference>
<dbReference type="RefSeq" id="WP_345418100.1">
    <property type="nucleotide sequence ID" value="NZ_AP031496.1"/>
</dbReference>
<dbReference type="PANTHER" id="PTHR47894">
    <property type="entry name" value="HTH-TYPE TRANSCRIPTIONAL REGULATOR GADX"/>
    <property type="match status" value="1"/>
</dbReference>
<dbReference type="PANTHER" id="PTHR47894:SF4">
    <property type="entry name" value="HTH-TYPE TRANSCRIPTIONAL REGULATOR GADX"/>
    <property type="match status" value="1"/>
</dbReference>
<dbReference type="Pfam" id="PF12625">
    <property type="entry name" value="Arabinose_bd"/>
    <property type="match status" value="1"/>
</dbReference>
<accession>A0AAV3TZ64</accession>
<dbReference type="EMBL" id="BAABLX010000007">
    <property type="protein sequence ID" value="GAA4935058.1"/>
    <property type="molecule type" value="Genomic_DNA"/>
</dbReference>
<dbReference type="Proteomes" id="UP001409585">
    <property type="component" value="Unassembled WGS sequence"/>
</dbReference>
<organism evidence="3 4">
    <name type="scientific">Halioxenophilus aromaticivorans</name>
    <dbReference type="NCBI Taxonomy" id="1306992"/>
    <lineage>
        <taxon>Bacteria</taxon>
        <taxon>Pseudomonadati</taxon>
        <taxon>Pseudomonadota</taxon>
        <taxon>Gammaproteobacteria</taxon>
        <taxon>Alteromonadales</taxon>
        <taxon>Alteromonadaceae</taxon>
        <taxon>Halioxenophilus</taxon>
    </lineage>
</organism>
<name>A0AAV3TZ64_9ALTE</name>
<keyword evidence="4" id="KW-1185">Reference proteome</keyword>
<evidence type="ECO:0000313" key="4">
    <source>
        <dbReference type="Proteomes" id="UP001409585"/>
    </source>
</evidence>
<evidence type="ECO:0000259" key="2">
    <source>
        <dbReference type="Pfam" id="PF12625"/>
    </source>
</evidence>
<feature type="domain" description="HTH-type transcriptional regulator AraC-type N-terminal" evidence="2">
    <location>
        <begin position="23"/>
        <end position="205"/>
    </location>
</feature>
<dbReference type="AlphaFoldDB" id="A0AAV3TZ64"/>
<comment type="caution">
    <text evidence="3">The sequence shown here is derived from an EMBL/GenBank/DDBJ whole genome shotgun (WGS) entry which is preliminary data.</text>
</comment>
<reference evidence="4" key="1">
    <citation type="journal article" date="2019" name="Int. J. Syst. Evol. Microbiol.">
        <title>The Global Catalogue of Microorganisms (GCM) 10K type strain sequencing project: providing services to taxonomists for standard genome sequencing and annotation.</title>
        <authorList>
            <consortium name="The Broad Institute Genomics Platform"/>
            <consortium name="The Broad Institute Genome Sequencing Center for Infectious Disease"/>
            <person name="Wu L."/>
            <person name="Ma J."/>
        </authorList>
    </citation>
    <scope>NUCLEOTIDE SEQUENCE [LARGE SCALE GENOMIC DNA]</scope>
    <source>
        <strain evidence="4">JCM 19134</strain>
    </source>
</reference>